<dbReference type="Proteomes" id="UP001161422">
    <property type="component" value="Unassembled WGS sequence"/>
</dbReference>
<dbReference type="GO" id="GO:0032259">
    <property type="term" value="P:methylation"/>
    <property type="evidence" value="ECO:0007669"/>
    <property type="project" value="UniProtKB-KW"/>
</dbReference>
<organism evidence="8 9">
    <name type="scientific">Paraferrimonas sedimenticola</name>
    <dbReference type="NCBI Taxonomy" id="375674"/>
    <lineage>
        <taxon>Bacteria</taxon>
        <taxon>Pseudomonadati</taxon>
        <taxon>Pseudomonadota</taxon>
        <taxon>Gammaproteobacteria</taxon>
        <taxon>Alteromonadales</taxon>
        <taxon>Ferrimonadaceae</taxon>
        <taxon>Paraferrimonas</taxon>
    </lineage>
</organism>
<comment type="cofactor">
    <cofactor evidence="5">
        <name>Zn(2+)</name>
        <dbReference type="ChEBI" id="CHEBI:29105"/>
    </cofactor>
    <text evidence="5">Binds 1 zinc ion per subunit.</text>
</comment>
<evidence type="ECO:0000256" key="1">
    <source>
        <dbReference type="ARBA" id="ARBA00022603"/>
    </source>
</evidence>
<dbReference type="GO" id="GO:0008270">
    <property type="term" value="F:zinc ion binding"/>
    <property type="evidence" value="ECO:0007669"/>
    <property type="project" value="InterPro"/>
</dbReference>
<dbReference type="AlphaFoldDB" id="A0AA37W0K2"/>
<evidence type="ECO:0000313" key="8">
    <source>
        <dbReference type="EMBL" id="GLP95488.1"/>
    </source>
</evidence>
<dbReference type="GO" id="GO:0009086">
    <property type="term" value="P:methionine biosynthetic process"/>
    <property type="evidence" value="ECO:0007669"/>
    <property type="project" value="InterPro"/>
</dbReference>
<dbReference type="InterPro" id="IPR051486">
    <property type="entry name" value="Hcy_S-methyltransferase"/>
</dbReference>
<keyword evidence="2 6" id="KW-0808">Transferase</keyword>
<dbReference type="PIRSF" id="PIRSF037505">
    <property type="entry name" value="Betaine_HMT"/>
    <property type="match status" value="1"/>
</dbReference>
<evidence type="ECO:0000256" key="2">
    <source>
        <dbReference type="ARBA" id="ARBA00022679"/>
    </source>
</evidence>
<comment type="caution">
    <text evidence="8">The sequence shown here is derived from an EMBL/GenBank/DDBJ whole genome shotgun (WGS) entry which is preliminary data.</text>
</comment>
<dbReference type="Pfam" id="PF02574">
    <property type="entry name" value="S-methyl_trans"/>
    <property type="match status" value="1"/>
</dbReference>
<dbReference type="InterPro" id="IPR036589">
    <property type="entry name" value="HCY_dom_sf"/>
</dbReference>
<accession>A0AA37W0K2</accession>
<dbReference type="InterPro" id="IPR003726">
    <property type="entry name" value="HCY_dom"/>
</dbReference>
<evidence type="ECO:0000256" key="5">
    <source>
        <dbReference type="PIRSR" id="PIRSR037505-2"/>
    </source>
</evidence>
<dbReference type="GO" id="GO:0008898">
    <property type="term" value="F:S-adenosylmethionine-homocysteine S-methyltransferase activity"/>
    <property type="evidence" value="ECO:0007669"/>
    <property type="project" value="TreeGrafter"/>
</dbReference>
<reference evidence="8" key="2">
    <citation type="submission" date="2023-01" db="EMBL/GenBank/DDBJ databases">
        <title>Draft genome sequence of Paraferrimonas sedimenticola strain NBRC 101628.</title>
        <authorList>
            <person name="Sun Q."/>
            <person name="Mori K."/>
        </authorList>
    </citation>
    <scope>NUCLEOTIDE SEQUENCE</scope>
    <source>
        <strain evidence="8">NBRC 101628</strain>
    </source>
</reference>
<keyword evidence="9" id="KW-1185">Reference proteome</keyword>
<dbReference type="NCBIfam" id="NF007020">
    <property type="entry name" value="PRK09485.1"/>
    <property type="match status" value="1"/>
</dbReference>
<keyword evidence="1 6" id="KW-0489">Methyltransferase</keyword>
<keyword evidence="4 5" id="KW-0862">Zinc</keyword>
<dbReference type="PANTHER" id="PTHR46015:SF1">
    <property type="entry name" value="HOMOCYSTEINE S-METHYLTRANSFERASE-LIKE ISOFORM 1"/>
    <property type="match status" value="1"/>
</dbReference>
<evidence type="ECO:0000256" key="6">
    <source>
        <dbReference type="PROSITE-ProRule" id="PRU00333"/>
    </source>
</evidence>
<name>A0AA37W0K2_9GAMM</name>
<dbReference type="EMBL" id="BSNC01000003">
    <property type="protein sequence ID" value="GLP95488.1"/>
    <property type="molecule type" value="Genomic_DNA"/>
</dbReference>
<keyword evidence="3 5" id="KW-0479">Metal-binding</keyword>
<evidence type="ECO:0000313" key="9">
    <source>
        <dbReference type="Proteomes" id="UP001161422"/>
    </source>
</evidence>
<dbReference type="PANTHER" id="PTHR46015">
    <property type="entry name" value="ZGC:172121"/>
    <property type="match status" value="1"/>
</dbReference>
<evidence type="ECO:0000256" key="3">
    <source>
        <dbReference type="ARBA" id="ARBA00022723"/>
    </source>
</evidence>
<feature type="binding site" evidence="6">
    <location>
        <position position="283"/>
    </location>
    <ligand>
        <name>Zn(2+)</name>
        <dbReference type="ChEBI" id="CHEBI:29105"/>
    </ligand>
</feature>
<dbReference type="InterPro" id="IPR017226">
    <property type="entry name" value="BHMT-like"/>
</dbReference>
<feature type="binding site" evidence="5 6">
    <location>
        <position position="218"/>
    </location>
    <ligand>
        <name>Zn(2+)</name>
        <dbReference type="ChEBI" id="CHEBI:29105"/>
    </ligand>
</feature>
<dbReference type="Gene3D" id="3.20.20.330">
    <property type="entry name" value="Homocysteine-binding-like domain"/>
    <property type="match status" value="1"/>
</dbReference>
<evidence type="ECO:0000259" key="7">
    <source>
        <dbReference type="PROSITE" id="PS50970"/>
    </source>
</evidence>
<sequence>MTLFAQGPVVLDGGLATQLEAQGHNLNHSLWSAKLLLSEPQAIVDAHLAYLQAGANCIISASYQASLDGFLNMGLAESEARDAMALSGVLARQALALAREQVDQPVFLAHSVGPYGAILANGSEYHGLYGVSDQTLFDFHSHRLPLLAAKPNELLACETIPCLQEARVLARVLEQQHNPAWVSFACQDEARLNDGSPIEAAIELYGKHAKVVALGINCTPIQHVSGLIARIARVTDKPILVYPNSGECFDACTKTWHTPNPSPKLAELALEWQQLGAVAIGGCCRVGPEQIAELAAKLER</sequence>
<proteinExistence type="predicted"/>
<feature type="binding site" evidence="6">
    <location>
        <position position="284"/>
    </location>
    <ligand>
        <name>Zn(2+)</name>
        <dbReference type="ChEBI" id="CHEBI:29105"/>
    </ligand>
</feature>
<dbReference type="SUPFAM" id="SSF82282">
    <property type="entry name" value="Homocysteine S-methyltransferase"/>
    <property type="match status" value="1"/>
</dbReference>
<dbReference type="RefSeq" id="WP_095505493.1">
    <property type="nucleotide sequence ID" value="NZ_BSNC01000003.1"/>
</dbReference>
<evidence type="ECO:0000256" key="4">
    <source>
        <dbReference type="ARBA" id="ARBA00022833"/>
    </source>
</evidence>
<dbReference type="PROSITE" id="PS50970">
    <property type="entry name" value="HCY"/>
    <property type="match status" value="1"/>
</dbReference>
<dbReference type="GO" id="GO:0033528">
    <property type="term" value="P:S-methylmethionine cycle"/>
    <property type="evidence" value="ECO:0007669"/>
    <property type="project" value="TreeGrafter"/>
</dbReference>
<protein>
    <submittedName>
        <fullName evidence="8">Homocysteine S-methyltransferase YbgG</fullName>
    </submittedName>
</protein>
<gene>
    <name evidence="8" type="primary">ybgG</name>
    <name evidence="8" type="ORF">GCM10007895_07940</name>
</gene>
<reference evidence="8" key="1">
    <citation type="journal article" date="2014" name="Int. J. Syst. Evol. Microbiol.">
        <title>Complete genome sequence of Corynebacterium casei LMG S-19264T (=DSM 44701T), isolated from a smear-ripened cheese.</title>
        <authorList>
            <consortium name="US DOE Joint Genome Institute (JGI-PGF)"/>
            <person name="Walter F."/>
            <person name="Albersmeier A."/>
            <person name="Kalinowski J."/>
            <person name="Ruckert C."/>
        </authorList>
    </citation>
    <scope>NUCLEOTIDE SEQUENCE</scope>
    <source>
        <strain evidence="8">NBRC 101628</strain>
    </source>
</reference>
<feature type="domain" description="Hcy-binding" evidence="7">
    <location>
        <begin position="1"/>
        <end position="298"/>
    </location>
</feature>